<dbReference type="OrthoDB" id="4899631at2759"/>
<evidence type="ECO:0000256" key="1">
    <source>
        <dbReference type="ARBA" id="ARBA00004138"/>
    </source>
</evidence>
<evidence type="ECO:0000256" key="4">
    <source>
        <dbReference type="ARBA" id="ARBA00023273"/>
    </source>
</evidence>
<dbReference type="GO" id="GO:0031514">
    <property type="term" value="C:motile cilium"/>
    <property type="evidence" value="ECO:0000318"/>
    <property type="project" value="GO_Central"/>
</dbReference>
<evidence type="ECO:0000256" key="5">
    <source>
        <dbReference type="ARBA" id="ARBA00040994"/>
    </source>
</evidence>
<dbReference type="Pfam" id="PF00400">
    <property type="entry name" value="WD40"/>
    <property type="match status" value="1"/>
</dbReference>
<dbReference type="InterPro" id="IPR015943">
    <property type="entry name" value="WD40/YVTN_repeat-like_dom_sf"/>
</dbReference>
<dbReference type="EMBL" id="KZ772807">
    <property type="protein sequence ID" value="PTQ29773.1"/>
    <property type="molecule type" value="Genomic_DNA"/>
</dbReference>
<keyword evidence="3" id="KW-0677">Repeat</keyword>
<dbReference type="InterPro" id="IPR001680">
    <property type="entry name" value="WD40_rpt"/>
</dbReference>
<dbReference type="InterPro" id="IPR036322">
    <property type="entry name" value="WD40_repeat_dom_sf"/>
</dbReference>
<evidence type="ECO:0000313" key="7">
    <source>
        <dbReference type="Proteomes" id="UP000244005"/>
    </source>
</evidence>
<proteinExistence type="predicted"/>
<name>A0A2R6W7F6_MARPO</name>
<evidence type="ECO:0000256" key="2">
    <source>
        <dbReference type="ARBA" id="ARBA00022574"/>
    </source>
</evidence>
<dbReference type="InterPro" id="IPR050630">
    <property type="entry name" value="WD_repeat_EMAP"/>
</dbReference>
<organism evidence="6 7">
    <name type="scientific">Marchantia polymorpha</name>
    <name type="common">Common liverwort</name>
    <name type="synonym">Marchantia aquatica</name>
    <dbReference type="NCBI Taxonomy" id="3197"/>
    <lineage>
        <taxon>Eukaryota</taxon>
        <taxon>Viridiplantae</taxon>
        <taxon>Streptophyta</taxon>
        <taxon>Embryophyta</taxon>
        <taxon>Marchantiophyta</taxon>
        <taxon>Marchantiopsida</taxon>
        <taxon>Marchantiidae</taxon>
        <taxon>Marchantiales</taxon>
        <taxon>Marchantiaceae</taxon>
        <taxon>Marchantia</taxon>
    </lineage>
</organism>
<dbReference type="Gramene" id="Mp6g11820.1">
    <property type="protein sequence ID" value="Mp6g11820.1.cds"/>
    <property type="gene ID" value="Mp6g11820"/>
</dbReference>
<dbReference type="SMART" id="SM00320">
    <property type="entry name" value="WD40"/>
    <property type="match status" value="6"/>
</dbReference>
<evidence type="ECO:0000256" key="3">
    <source>
        <dbReference type="ARBA" id="ARBA00022737"/>
    </source>
</evidence>
<keyword evidence="4" id="KW-0966">Cell projection</keyword>
<dbReference type="SUPFAM" id="SSF50978">
    <property type="entry name" value="WD40 repeat-like"/>
    <property type="match status" value="2"/>
</dbReference>
<dbReference type="AlphaFoldDB" id="A0A2R6W7F6"/>
<keyword evidence="2" id="KW-0853">WD repeat</keyword>
<dbReference type="PANTHER" id="PTHR13720:SF13">
    <property type="entry name" value="CILIA- AND FLAGELLA-ASSOCIATED PROTEIN 251"/>
    <property type="match status" value="1"/>
</dbReference>
<gene>
    <name evidence="6" type="ORF">MARPO_0135s0051</name>
</gene>
<dbReference type="Gene3D" id="2.130.10.10">
    <property type="entry name" value="YVTN repeat-like/Quinoprotein amine dehydrogenase"/>
    <property type="match status" value="2"/>
</dbReference>
<dbReference type="OMA" id="YYAQIRA"/>
<dbReference type="PANTHER" id="PTHR13720">
    <property type="entry name" value="WD-40 REPEAT PROTEIN"/>
    <property type="match status" value="1"/>
</dbReference>
<comment type="subcellular location">
    <subcellularLocation>
        <location evidence="1">Cell projection</location>
        <location evidence="1">Cilium</location>
    </subcellularLocation>
</comment>
<evidence type="ECO:0000313" key="6">
    <source>
        <dbReference type="EMBL" id="PTQ29773.1"/>
    </source>
</evidence>
<protein>
    <recommendedName>
        <fullName evidence="5">Cilia- and flagella-associated protein 251</fullName>
    </recommendedName>
</protein>
<accession>A0A2R6W7F6</accession>
<reference evidence="7" key="1">
    <citation type="journal article" date="2017" name="Cell">
        <title>Insights into land plant evolution garnered from the Marchantia polymorpha genome.</title>
        <authorList>
            <person name="Bowman J.L."/>
            <person name="Kohchi T."/>
            <person name="Yamato K.T."/>
            <person name="Jenkins J."/>
            <person name="Shu S."/>
            <person name="Ishizaki K."/>
            <person name="Yamaoka S."/>
            <person name="Nishihama R."/>
            <person name="Nakamura Y."/>
            <person name="Berger F."/>
            <person name="Adam C."/>
            <person name="Aki S.S."/>
            <person name="Althoff F."/>
            <person name="Araki T."/>
            <person name="Arteaga-Vazquez M.A."/>
            <person name="Balasubrmanian S."/>
            <person name="Barry K."/>
            <person name="Bauer D."/>
            <person name="Boehm C.R."/>
            <person name="Briginshaw L."/>
            <person name="Caballero-Perez J."/>
            <person name="Catarino B."/>
            <person name="Chen F."/>
            <person name="Chiyoda S."/>
            <person name="Chovatia M."/>
            <person name="Davies K.M."/>
            <person name="Delmans M."/>
            <person name="Demura T."/>
            <person name="Dierschke T."/>
            <person name="Dolan L."/>
            <person name="Dorantes-Acosta A.E."/>
            <person name="Eklund D.M."/>
            <person name="Florent S.N."/>
            <person name="Flores-Sandoval E."/>
            <person name="Fujiyama A."/>
            <person name="Fukuzawa H."/>
            <person name="Galik B."/>
            <person name="Grimanelli D."/>
            <person name="Grimwood J."/>
            <person name="Grossniklaus U."/>
            <person name="Hamada T."/>
            <person name="Haseloff J."/>
            <person name="Hetherington A.J."/>
            <person name="Higo A."/>
            <person name="Hirakawa Y."/>
            <person name="Hundley H.N."/>
            <person name="Ikeda Y."/>
            <person name="Inoue K."/>
            <person name="Inoue S.I."/>
            <person name="Ishida S."/>
            <person name="Jia Q."/>
            <person name="Kakita M."/>
            <person name="Kanazawa T."/>
            <person name="Kawai Y."/>
            <person name="Kawashima T."/>
            <person name="Kennedy M."/>
            <person name="Kinose K."/>
            <person name="Kinoshita T."/>
            <person name="Kohara Y."/>
            <person name="Koide E."/>
            <person name="Komatsu K."/>
            <person name="Kopischke S."/>
            <person name="Kubo M."/>
            <person name="Kyozuka J."/>
            <person name="Lagercrantz U."/>
            <person name="Lin S.S."/>
            <person name="Lindquist E."/>
            <person name="Lipzen A.M."/>
            <person name="Lu C.W."/>
            <person name="De Luna E."/>
            <person name="Martienssen R.A."/>
            <person name="Minamino N."/>
            <person name="Mizutani M."/>
            <person name="Mizutani M."/>
            <person name="Mochizuki N."/>
            <person name="Monte I."/>
            <person name="Mosher R."/>
            <person name="Nagasaki H."/>
            <person name="Nakagami H."/>
            <person name="Naramoto S."/>
            <person name="Nishitani K."/>
            <person name="Ohtani M."/>
            <person name="Okamoto T."/>
            <person name="Okumura M."/>
            <person name="Phillips J."/>
            <person name="Pollak B."/>
            <person name="Reinders A."/>
            <person name="Rovekamp M."/>
            <person name="Sano R."/>
            <person name="Sawa S."/>
            <person name="Schmid M.W."/>
            <person name="Shirakawa M."/>
            <person name="Solano R."/>
            <person name="Spunde A."/>
            <person name="Suetsugu N."/>
            <person name="Sugano S."/>
            <person name="Sugiyama A."/>
            <person name="Sun R."/>
            <person name="Suzuki Y."/>
            <person name="Takenaka M."/>
            <person name="Takezawa D."/>
            <person name="Tomogane H."/>
            <person name="Tsuzuki M."/>
            <person name="Ueda T."/>
            <person name="Umeda M."/>
            <person name="Ward J.M."/>
            <person name="Watanabe Y."/>
            <person name="Yazaki K."/>
            <person name="Yokoyama R."/>
            <person name="Yoshitake Y."/>
            <person name="Yotsui I."/>
            <person name="Zachgo S."/>
            <person name="Schmutz J."/>
        </authorList>
    </citation>
    <scope>NUCLEOTIDE SEQUENCE [LARGE SCALE GENOMIC DNA]</scope>
    <source>
        <strain evidence="7">Tak-1</strain>
    </source>
</reference>
<sequence length="927" mass="103152">MAYPPALVSEQHPLEVHWVYGFSNTITNGVTDLRTEMHSHTVGYIAGTVVVLFDIWSHTQKILQGHVHQIQCIAATPDKRVLLSSDCGPEAALIMWDVISGKALKAISQERTAGLMAMDVSANGAYIGTLSSILTGPIQELSIWDTKLSNNRPLATMAIQSDDVQTCIRFNGGDHDELITNGKFRVFVWKHSKSTETGAEEHFLNCQEGVIRPYELKQNVGDFTLSLFPPATNTAMTATVEGDVVIWHQERNEEEDYASQEENQKKSTDARVMHALKLVRIHGTAITAFATIGRYIATGDEQGFLRFYDNRLGLVGWLEELNAGGLTSISFSALENRMDSAQLTIHVPPFVVGTKSAHMRLLHAGLFEEQPGTWLCKGEQVMKPMPGVVGTVAAHPSKSCFALVGYPSLLQIQDYTTKTVIKEREFPKILKITCLQYSPLGSLLAVGFSNGILKLLAADTLIDHQSFSYTRSPVIKVEFSKDGTYIATADNSCCVALLYCKLVKVVVDIKKTQSIVRDALPTLHVSLLAADEKWECVGKYRSHAKSIIGLMFSVGEGGVNRLFSMGQDCMMIEYDLNKSFVDTGLKLKGSWLLNTLTLPAAMTTSLISGELQVITSDEGFKVRIYDSERFHSIRTFLGPVFGTAIHKFWRIHDQTTSKDHLVYSTREEVIGLMTFPSEDETHIQCMGVVAHAGPIACMEVSFDSKYVITCGGQDSIVIVTRVNISAWDTYATLERQHVGDHLGVDDETLQNIQKCFFYSQIREKGEDTVEERNLDHSLGIDHLMECYNGLGVFFSKCDVDGILDEISRPLTRKKEERATRVDFNDFFQTYMAHKPVLEFDEITIQAAINELGADQATGKISMELLLNTLISEGEVFTKEELEECIKLCTEEDLNLESLPEEADGFWIFKNLLRIETTTAEKTTVFSA</sequence>
<dbReference type="Proteomes" id="UP000244005">
    <property type="component" value="Unassembled WGS sequence"/>
</dbReference>
<keyword evidence="7" id="KW-1185">Reference proteome</keyword>